<sequence>MWRSLQKQDRGAKQREQSTAIQGAKISHDGNQHAKMHSRCEFPKWPFRTPQGHFRTVRIKFRTPLLKVRKFSHRAKLPPGTRVPFRTPQPLFAPCETRRVAEETIPRTSCQHLELTNHHLAPFRPWQRLGEVFPHPHPRRCLDQSSSPLEAPLRHLLRTPPFPHLRVERTQRPGLMSRLSNSSQSSGIHSVCCRGVRNPTLIHFTIDGRQGAIGARHIAEALRIPHEPVTQADFRQWSSFS</sequence>
<name>A0A438IS04_VITVI</name>
<accession>A0A438IS04</accession>
<feature type="compositionally biased region" description="Basic and acidic residues" evidence="1">
    <location>
        <begin position="26"/>
        <end position="37"/>
    </location>
</feature>
<feature type="region of interest" description="Disordered" evidence="1">
    <location>
        <begin position="1"/>
        <end position="37"/>
    </location>
</feature>
<protein>
    <submittedName>
        <fullName evidence="2">Uncharacterized protein</fullName>
    </submittedName>
</protein>
<gene>
    <name evidence="2" type="ORF">CK203_038491</name>
</gene>
<dbReference type="AlphaFoldDB" id="A0A438IS04"/>
<dbReference type="EMBL" id="QGNW01000087">
    <property type="protein sequence ID" value="RVW99484.1"/>
    <property type="molecule type" value="Genomic_DNA"/>
</dbReference>
<comment type="caution">
    <text evidence="2">The sequence shown here is derived from an EMBL/GenBank/DDBJ whole genome shotgun (WGS) entry which is preliminary data.</text>
</comment>
<evidence type="ECO:0000256" key="1">
    <source>
        <dbReference type="SAM" id="MobiDB-lite"/>
    </source>
</evidence>
<reference evidence="2 3" key="1">
    <citation type="journal article" date="2018" name="PLoS Genet.">
        <title>Population sequencing reveals clonal diversity and ancestral inbreeding in the grapevine cultivar Chardonnay.</title>
        <authorList>
            <person name="Roach M.J."/>
            <person name="Johnson D.L."/>
            <person name="Bohlmann J."/>
            <person name="van Vuuren H.J."/>
            <person name="Jones S.J."/>
            <person name="Pretorius I.S."/>
            <person name="Schmidt S.A."/>
            <person name="Borneman A.R."/>
        </authorList>
    </citation>
    <scope>NUCLEOTIDE SEQUENCE [LARGE SCALE GENOMIC DNA]</scope>
    <source>
        <strain evidence="3">cv. Chardonnay</strain>
        <tissue evidence="2">Leaf</tissue>
    </source>
</reference>
<proteinExistence type="predicted"/>
<feature type="compositionally biased region" description="Basic and acidic residues" evidence="1">
    <location>
        <begin position="1"/>
        <end position="16"/>
    </location>
</feature>
<evidence type="ECO:0000313" key="3">
    <source>
        <dbReference type="Proteomes" id="UP000288805"/>
    </source>
</evidence>
<dbReference type="Proteomes" id="UP000288805">
    <property type="component" value="Unassembled WGS sequence"/>
</dbReference>
<evidence type="ECO:0000313" key="2">
    <source>
        <dbReference type="EMBL" id="RVW99484.1"/>
    </source>
</evidence>
<organism evidence="2 3">
    <name type="scientific">Vitis vinifera</name>
    <name type="common">Grape</name>
    <dbReference type="NCBI Taxonomy" id="29760"/>
    <lineage>
        <taxon>Eukaryota</taxon>
        <taxon>Viridiplantae</taxon>
        <taxon>Streptophyta</taxon>
        <taxon>Embryophyta</taxon>
        <taxon>Tracheophyta</taxon>
        <taxon>Spermatophyta</taxon>
        <taxon>Magnoliopsida</taxon>
        <taxon>eudicotyledons</taxon>
        <taxon>Gunneridae</taxon>
        <taxon>Pentapetalae</taxon>
        <taxon>rosids</taxon>
        <taxon>Vitales</taxon>
        <taxon>Vitaceae</taxon>
        <taxon>Viteae</taxon>
        <taxon>Vitis</taxon>
    </lineage>
</organism>